<comment type="caution">
    <text evidence="2">The sequence shown here is derived from an EMBL/GenBank/DDBJ whole genome shotgun (WGS) entry which is preliminary data.</text>
</comment>
<feature type="chain" id="PRO_5046247608" evidence="1">
    <location>
        <begin position="20"/>
        <end position="262"/>
    </location>
</feature>
<evidence type="ECO:0000313" key="2">
    <source>
        <dbReference type="EMBL" id="PZX44042.1"/>
    </source>
</evidence>
<feature type="signal peptide" evidence="1">
    <location>
        <begin position="1"/>
        <end position="19"/>
    </location>
</feature>
<evidence type="ECO:0000313" key="3">
    <source>
        <dbReference type="Proteomes" id="UP000248584"/>
    </source>
</evidence>
<evidence type="ECO:0000256" key="1">
    <source>
        <dbReference type="SAM" id="SignalP"/>
    </source>
</evidence>
<gene>
    <name evidence="2" type="ORF">LX97_01050</name>
</gene>
<protein>
    <submittedName>
        <fullName evidence="2">Uncharacterized protein</fullName>
    </submittedName>
</protein>
<reference evidence="2 3" key="1">
    <citation type="submission" date="2018-06" db="EMBL/GenBank/DDBJ databases">
        <title>Genomic Encyclopedia of Archaeal and Bacterial Type Strains, Phase II (KMG-II): from individual species to whole genera.</title>
        <authorList>
            <person name="Goeker M."/>
        </authorList>
    </citation>
    <scope>NUCLEOTIDE SEQUENCE [LARGE SCALE GENOMIC DNA]</scope>
    <source>
        <strain evidence="2 3">DSM 17205</strain>
    </source>
</reference>
<keyword evidence="3" id="KW-1185">Reference proteome</keyword>
<accession>A0ABX5Q278</accession>
<name>A0ABX5Q278_9FLAO</name>
<sequence>MKYLFLLSALFFYSWTVQGQASSSGAFSFELHFSIEEFDVYNLSYLPRDGHVLKEIHAIIDQKNNYIAVKGKNEYVVGVPFPIIIIEKKNSPENAAIHQVIYMHQLVKSHASPKIMIDVTPKIGSIYKLDLSTKSNKHNDLYKAQFCDNEYCKLEYNTIISKKDQFAFLASASFENIQNKPAKEEPKKSFFYCYATEFINPKQVKAFSTRYDIDFQFMTGDLNDLAFAKAKQHNYHVALFLNRNYGKEWHAQLPVDVIGLFD</sequence>
<dbReference type="EMBL" id="QKZR01000001">
    <property type="protein sequence ID" value="PZX44042.1"/>
    <property type="molecule type" value="Genomic_DNA"/>
</dbReference>
<organism evidence="2 3">
    <name type="scientific">Nonlabens dokdonensis</name>
    <dbReference type="NCBI Taxonomy" id="328515"/>
    <lineage>
        <taxon>Bacteria</taxon>
        <taxon>Pseudomonadati</taxon>
        <taxon>Bacteroidota</taxon>
        <taxon>Flavobacteriia</taxon>
        <taxon>Flavobacteriales</taxon>
        <taxon>Flavobacteriaceae</taxon>
        <taxon>Nonlabens</taxon>
    </lineage>
</organism>
<dbReference type="Proteomes" id="UP000248584">
    <property type="component" value="Unassembled WGS sequence"/>
</dbReference>
<keyword evidence="1" id="KW-0732">Signal</keyword>
<proteinExistence type="predicted"/>
<dbReference type="RefSeq" id="WP_015361881.1">
    <property type="nucleotide sequence ID" value="NZ_QKZR01000001.1"/>
</dbReference>